<feature type="transmembrane region" description="Helical" evidence="1">
    <location>
        <begin position="59"/>
        <end position="82"/>
    </location>
</feature>
<keyword evidence="1" id="KW-1133">Transmembrane helix</keyword>
<feature type="transmembrane region" description="Helical" evidence="1">
    <location>
        <begin position="28"/>
        <end position="47"/>
    </location>
</feature>
<keyword evidence="1" id="KW-0472">Membrane</keyword>
<organism evidence="2 3">
    <name type="scientific">Paspalum notatum var. saurae</name>
    <dbReference type="NCBI Taxonomy" id="547442"/>
    <lineage>
        <taxon>Eukaryota</taxon>
        <taxon>Viridiplantae</taxon>
        <taxon>Streptophyta</taxon>
        <taxon>Embryophyta</taxon>
        <taxon>Tracheophyta</taxon>
        <taxon>Spermatophyta</taxon>
        <taxon>Magnoliopsida</taxon>
        <taxon>Liliopsida</taxon>
        <taxon>Poales</taxon>
        <taxon>Poaceae</taxon>
        <taxon>PACMAD clade</taxon>
        <taxon>Panicoideae</taxon>
        <taxon>Andropogonodae</taxon>
        <taxon>Paspaleae</taxon>
        <taxon>Paspalinae</taxon>
        <taxon>Paspalum</taxon>
    </lineage>
</organism>
<reference evidence="2 3" key="1">
    <citation type="submission" date="2024-02" db="EMBL/GenBank/DDBJ databases">
        <title>High-quality chromosome-scale genome assembly of Pensacola bahiagrass (Paspalum notatum Flugge var. saurae).</title>
        <authorList>
            <person name="Vega J.M."/>
            <person name="Podio M."/>
            <person name="Orjuela J."/>
            <person name="Siena L.A."/>
            <person name="Pessino S.C."/>
            <person name="Combes M.C."/>
            <person name="Mariac C."/>
            <person name="Albertini E."/>
            <person name="Pupilli F."/>
            <person name="Ortiz J.P.A."/>
            <person name="Leblanc O."/>
        </authorList>
    </citation>
    <scope>NUCLEOTIDE SEQUENCE [LARGE SCALE GENOMIC DNA]</scope>
    <source>
        <strain evidence="2">R1</strain>
        <tissue evidence="2">Leaf</tissue>
    </source>
</reference>
<evidence type="ECO:0000256" key="1">
    <source>
        <dbReference type="SAM" id="Phobius"/>
    </source>
</evidence>
<keyword evidence="1" id="KW-0812">Transmembrane</keyword>
<sequence>MAVATGAAAATAVQPSLASLKALGLLCLASLWVACAAAGAAAVMLAATDHETSRAFHALVATSVRALLSAVLLGLVVAPLLLLRALLCDAAFREEIIRRGQASSSRASAGGMMCQTQVRMLLAVLAFVVLSAIGSLLLMGLSPAKGSRMGRICAMLVLVGLTSYGMESLEDED</sequence>
<evidence type="ECO:0000313" key="3">
    <source>
        <dbReference type="Proteomes" id="UP001341281"/>
    </source>
</evidence>
<feature type="non-terminal residue" evidence="2">
    <location>
        <position position="1"/>
    </location>
</feature>
<protein>
    <submittedName>
        <fullName evidence="2">Uncharacterized protein</fullName>
    </submittedName>
</protein>
<dbReference type="EMBL" id="CP144753">
    <property type="protein sequence ID" value="WVZ92936.1"/>
    <property type="molecule type" value="Genomic_DNA"/>
</dbReference>
<dbReference type="AlphaFoldDB" id="A0AAQ3XCK7"/>
<accession>A0AAQ3XCK7</accession>
<dbReference type="Proteomes" id="UP001341281">
    <property type="component" value="Chromosome 09"/>
</dbReference>
<gene>
    <name evidence="2" type="ORF">U9M48_038966</name>
</gene>
<proteinExistence type="predicted"/>
<name>A0AAQ3XCK7_PASNO</name>
<evidence type="ECO:0000313" key="2">
    <source>
        <dbReference type="EMBL" id="WVZ92936.1"/>
    </source>
</evidence>
<feature type="transmembrane region" description="Helical" evidence="1">
    <location>
        <begin position="120"/>
        <end position="141"/>
    </location>
</feature>
<keyword evidence="3" id="KW-1185">Reference proteome</keyword>